<dbReference type="AlphaFoldDB" id="N0BDB3"/>
<accession>N0BDB3</accession>
<sequence length="379" mass="39739">MMQAPNQSNPARDGARMRRSPSRIFARAVCTLRSAFMALTGIFLLVASQPSLAVEPIPDGPPSGPLNLHIPPHKSAPKAPNTTVIERGGKAGLPSVRLVALLTGDGQQIDEGLVWRIFQNTGTPGKAKLVLESHEATPLVKLQPGDYTVNAAFGRANLTRKIAVKHDGPPYEAFVLNAGGLRLGAMIGGAPAPPGAVTYSIYADDHDQFDNRSVVISGAKPNLIIRLNSGIYRIVSQYGDANAKIEADVTVEAGKLTEATVTHTGGKATFKLVTRSGGEAMPDTRWTIQTEDGEMVKESVGALPTHVLAPGKYIVTASSGGHLYKNHFEISDGDIKNVEVLMAAAAAGADTAGATDIAPTTSEPGIGVIGKPSFDFKTP</sequence>
<dbReference type="eggNOG" id="COG2304">
    <property type="taxonomic scope" value="Bacteria"/>
</dbReference>
<evidence type="ECO:0000313" key="1">
    <source>
        <dbReference type="EMBL" id="AGK58125.1"/>
    </source>
</evidence>
<dbReference type="Proteomes" id="UP000005952">
    <property type="component" value="Chromosome"/>
</dbReference>
<dbReference type="HOGENOM" id="CLU_058985_1_0_5"/>
<protein>
    <submittedName>
        <fullName evidence="1">Uncharacterized protein</fullName>
    </submittedName>
</protein>
<reference evidence="1 2" key="1">
    <citation type="journal article" date="2013" name="Genome Announc.">
        <title>Genome sequences for three denitrifying bacterial strains isolated from a uranium- and nitrate-contaminated subsurface environment.</title>
        <authorList>
            <person name="Venkatramanan R."/>
            <person name="Prakash O."/>
            <person name="Woyke T."/>
            <person name="Chain P."/>
            <person name="Goodwin L.A."/>
            <person name="Watson D."/>
            <person name="Brooks S."/>
            <person name="Kostka J.E."/>
            <person name="Green S.J."/>
        </authorList>
    </citation>
    <scope>NUCLEOTIDE SEQUENCE [LARGE SCALE GENOMIC DNA]</scope>
    <source>
        <strain evidence="1 2">1NES1</strain>
    </source>
</reference>
<dbReference type="EMBL" id="CP005587">
    <property type="protein sequence ID" value="AGK58125.1"/>
    <property type="molecule type" value="Genomic_DNA"/>
</dbReference>
<proteinExistence type="predicted"/>
<evidence type="ECO:0000313" key="2">
    <source>
        <dbReference type="Proteomes" id="UP000005952"/>
    </source>
</evidence>
<dbReference type="STRING" id="670307.HYPDE_32253"/>
<keyword evidence="2" id="KW-1185">Reference proteome</keyword>
<gene>
    <name evidence="1" type="ORF">HYPDE_32253</name>
</gene>
<dbReference type="KEGG" id="hdt:HYPDE_32253"/>
<organism evidence="1 2">
    <name type="scientific">Hyphomicrobium denitrificans 1NES1</name>
    <dbReference type="NCBI Taxonomy" id="670307"/>
    <lineage>
        <taxon>Bacteria</taxon>
        <taxon>Pseudomonadati</taxon>
        <taxon>Pseudomonadota</taxon>
        <taxon>Alphaproteobacteria</taxon>
        <taxon>Hyphomicrobiales</taxon>
        <taxon>Hyphomicrobiaceae</taxon>
        <taxon>Hyphomicrobium</taxon>
    </lineage>
</organism>
<name>N0BDB3_9HYPH</name>